<dbReference type="AlphaFoldDB" id="A0A8H6RCI3"/>
<feature type="compositionally biased region" description="Low complexity" evidence="1">
    <location>
        <begin position="45"/>
        <end position="54"/>
    </location>
</feature>
<gene>
    <name evidence="3" type="ORF">HII31_10096</name>
</gene>
<feature type="region of interest" description="Disordered" evidence="1">
    <location>
        <begin position="24"/>
        <end position="70"/>
    </location>
</feature>
<proteinExistence type="predicted"/>
<keyword evidence="4" id="KW-1185">Reference proteome</keyword>
<feature type="chain" id="PRO_5034724067" evidence="2">
    <location>
        <begin position="18"/>
        <end position="151"/>
    </location>
</feature>
<dbReference type="EMBL" id="JABCIY010000209">
    <property type="protein sequence ID" value="KAF7188434.1"/>
    <property type="molecule type" value="Genomic_DNA"/>
</dbReference>
<evidence type="ECO:0000256" key="1">
    <source>
        <dbReference type="SAM" id="MobiDB-lite"/>
    </source>
</evidence>
<dbReference type="OrthoDB" id="3650590at2759"/>
<feature type="region of interest" description="Disordered" evidence="1">
    <location>
        <begin position="131"/>
        <end position="151"/>
    </location>
</feature>
<evidence type="ECO:0000313" key="3">
    <source>
        <dbReference type="EMBL" id="KAF7188434.1"/>
    </source>
</evidence>
<sequence>MQFTLVSILALATAALAAPQQHWGQQGNQLNGNRGGSWQQNNQWGNGRPSWGGNSNNGGAGFPNPNDGGRQKGYRSLCKCQVNGEDYPDMGKDACDELSSKWSNLHWDGDSCRDMNGIGLEQNGWGSACQRAGGTSDAETPGNVEGTCSPF</sequence>
<protein>
    <submittedName>
        <fullName evidence="3">Uncharacterized protein</fullName>
    </submittedName>
</protein>
<name>A0A8H6RCI3_9PEZI</name>
<organism evidence="3 4">
    <name type="scientific">Pseudocercospora fuligena</name>
    <dbReference type="NCBI Taxonomy" id="685502"/>
    <lineage>
        <taxon>Eukaryota</taxon>
        <taxon>Fungi</taxon>
        <taxon>Dikarya</taxon>
        <taxon>Ascomycota</taxon>
        <taxon>Pezizomycotina</taxon>
        <taxon>Dothideomycetes</taxon>
        <taxon>Dothideomycetidae</taxon>
        <taxon>Mycosphaerellales</taxon>
        <taxon>Mycosphaerellaceae</taxon>
        <taxon>Pseudocercospora</taxon>
    </lineage>
</organism>
<reference evidence="3" key="1">
    <citation type="submission" date="2020-04" db="EMBL/GenBank/DDBJ databases">
        <title>Draft genome resource of the tomato pathogen Pseudocercospora fuligena.</title>
        <authorList>
            <person name="Zaccaron A."/>
        </authorList>
    </citation>
    <scope>NUCLEOTIDE SEQUENCE</scope>
    <source>
        <strain evidence="3">PF001</strain>
    </source>
</reference>
<feature type="signal peptide" evidence="2">
    <location>
        <begin position="1"/>
        <end position="17"/>
    </location>
</feature>
<comment type="caution">
    <text evidence="3">The sequence shown here is derived from an EMBL/GenBank/DDBJ whole genome shotgun (WGS) entry which is preliminary data.</text>
</comment>
<evidence type="ECO:0000256" key="2">
    <source>
        <dbReference type="SAM" id="SignalP"/>
    </source>
</evidence>
<dbReference type="Proteomes" id="UP000660729">
    <property type="component" value="Unassembled WGS sequence"/>
</dbReference>
<keyword evidence="2" id="KW-0732">Signal</keyword>
<accession>A0A8H6RCI3</accession>
<evidence type="ECO:0000313" key="4">
    <source>
        <dbReference type="Proteomes" id="UP000660729"/>
    </source>
</evidence>